<protein>
    <submittedName>
        <fullName evidence="1">DUF2203 domain-containing protein</fullName>
    </submittedName>
</protein>
<gene>
    <name evidence="1" type="ORF">C4900_11195</name>
</gene>
<dbReference type="Proteomes" id="UP000253250">
    <property type="component" value="Unassembled WGS sequence"/>
</dbReference>
<dbReference type="EMBL" id="PSYR01000002">
    <property type="protein sequence ID" value="RCN56387.1"/>
    <property type="molecule type" value="Genomic_DNA"/>
</dbReference>
<dbReference type="Pfam" id="PF09969">
    <property type="entry name" value="DUF2203"/>
    <property type="match status" value="1"/>
</dbReference>
<dbReference type="RefSeq" id="WP_065971594.1">
    <property type="nucleotide sequence ID" value="NZ_CP080624.1"/>
</dbReference>
<dbReference type="AlphaFoldDB" id="A0A1C2FZD4"/>
<keyword evidence="2" id="KW-1185">Reference proteome</keyword>
<sequence length="135" mass="15724">MTAAIWQIGSPGDPRVFTLAEAEELFPLVRHITYGAYRELEPVRRSLSTLPPDSGALYEAEEDYECIVKRWVAKMERLGVVVKGLWLVDFDTGDGYLCWRFPELRLAYYHSYCEDYATRRPLREVIEELDPDWAC</sequence>
<dbReference type="InterPro" id="IPR018699">
    <property type="entry name" value="DUF2203"/>
</dbReference>
<reference evidence="1 2" key="1">
    <citation type="submission" date="2018-02" db="EMBL/GenBank/DDBJ databases">
        <title>Insights into the biology of acidophilic members of the Acidiferrobacteraceae family derived from comparative genomic analyses.</title>
        <authorList>
            <person name="Issotta F."/>
            <person name="Thyssen C."/>
            <person name="Mena C."/>
            <person name="Moya A."/>
            <person name="Bellenberg S."/>
            <person name="Sproer C."/>
            <person name="Covarrubias P.C."/>
            <person name="Sand W."/>
            <person name="Quatrini R."/>
            <person name="Vera M."/>
        </authorList>
    </citation>
    <scope>NUCLEOTIDE SEQUENCE [LARGE SCALE GENOMIC DNA]</scope>
    <source>
        <strain evidence="2">m-1</strain>
    </source>
</reference>
<dbReference type="STRING" id="163359.A9R16_01665"/>
<dbReference type="OrthoDB" id="9802910at2"/>
<proteinExistence type="predicted"/>
<organism evidence="1 2">
    <name type="scientific">Acidiferrobacter thiooxydans</name>
    <dbReference type="NCBI Taxonomy" id="163359"/>
    <lineage>
        <taxon>Bacteria</taxon>
        <taxon>Pseudomonadati</taxon>
        <taxon>Pseudomonadota</taxon>
        <taxon>Gammaproteobacteria</taxon>
        <taxon>Acidiferrobacterales</taxon>
        <taxon>Acidiferrobacteraceae</taxon>
        <taxon>Acidiferrobacter</taxon>
    </lineage>
</organism>
<name>A0A1C2FZD4_9GAMM</name>
<evidence type="ECO:0000313" key="2">
    <source>
        <dbReference type="Proteomes" id="UP000253250"/>
    </source>
</evidence>
<evidence type="ECO:0000313" key="1">
    <source>
        <dbReference type="EMBL" id="RCN56387.1"/>
    </source>
</evidence>
<accession>A0A1C2FZD4</accession>
<comment type="caution">
    <text evidence="1">The sequence shown here is derived from an EMBL/GenBank/DDBJ whole genome shotgun (WGS) entry which is preliminary data.</text>
</comment>